<protein>
    <submittedName>
        <fullName evidence="1">Uncharacterized protein</fullName>
    </submittedName>
</protein>
<evidence type="ECO:0000313" key="1">
    <source>
        <dbReference type="Ensembl" id="ENSOSIP00000044815.1"/>
    </source>
</evidence>
<dbReference type="Gene3D" id="2.30.30.100">
    <property type="match status" value="1"/>
</dbReference>
<dbReference type="Ensembl" id="ENSOSIT00000047147.1">
    <property type="protein sequence ID" value="ENSOSIP00000044815.1"/>
    <property type="gene ID" value="ENSOSIG00000021417.1"/>
</dbReference>
<reference evidence="1" key="1">
    <citation type="submission" date="2025-08" db="UniProtKB">
        <authorList>
            <consortium name="Ensembl"/>
        </authorList>
    </citation>
    <scope>IDENTIFICATION</scope>
</reference>
<evidence type="ECO:0000313" key="2">
    <source>
        <dbReference type="Proteomes" id="UP000694383"/>
    </source>
</evidence>
<keyword evidence="2" id="KW-1185">Reference proteome</keyword>
<dbReference type="Proteomes" id="UP000694383">
    <property type="component" value="Unplaced"/>
</dbReference>
<organism evidence="1 2">
    <name type="scientific">Oryzias sinensis</name>
    <name type="common">Chinese medaka</name>
    <dbReference type="NCBI Taxonomy" id="183150"/>
    <lineage>
        <taxon>Eukaryota</taxon>
        <taxon>Metazoa</taxon>
        <taxon>Chordata</taxon>
        <taxon>Craniata</taxon>
        <taxon>Vertebrata</taxon>
        <taxon>Euteleostomi</taxon>
        <taxon>Actinopterygii</taxon>
        <taxon>Neopterygii</taxon>
        <taxon>Teleostei</taxon>
        <taxon>Neoteleostei</taxon>
        <taxon>Acanthomorphata</taxon>
        <taxon>Ovalentaria</taxon>
        <taxon>Atherinomorphae</taxon>
        <taxon>Beloniformes</taxon>
        <taxon>Adrianichthyidae</taxon>
        <taxon>Oryziinae</taxon>
        <taxon>Oryzias</taxon>
    </lineage>
</organism>
<name>A0A8C8E0W3_9TELE</name>
<dbReference type="GeneTree" id="ENSGT00940000182228"/>
<accession>A0A8C8E0W3</accession>
<dbReference type="AlphaFoldDB" id="A0A8C8E0W3"/>
<reference evidence="1" key="2">
    <citation type="submission" date="2025-09" db="UniProtKB">
        <authorList>
            <consortium name="Ensembl"/>
        </authorList>
    </citation>
    <scope>IDENTIFICATION</scope>
</reference>
<proteinExistence type="predicted"/>
<sequence>MKIMAADRSVSISCGPTLGMYQEEVSSFDQSSQTIS</sequence>